<accession>A0A0A9FN84</accession>
<reference evidence="1" key="1">
    <citation type="submission" date="2014-09" db="EMBL/GenBank/DDBJ databases">
        <authorList>
            <person name="Magalhaes I.L.F."/>
            <person name="Oliveira U."/>
            <person name="Santos F.R."/>
            <person name="Vidigal T.H.D.A."/>
            <person name="Brescovit A.D."/>
            <person name="Santos A.J."/>
        </authorList>
    </citation>
    <scope>NUCLEOTIDE SEQUENCE</scope>
    <source>
        <tissue evidence="1">Shoot tissue taken approximately 20 cm above the soil surface</tissue>
    </source>
</reference>
<name>A0A0A9FN84_ARUDO</name>
<reference evidence="1" key="2">
    <citation type="journal article" date="2015" name="Data Brief">
        <title>Shoot transcriptome of the giant reed, Arundo donax.</title>
        <authorList>
            <person name="Barrero R.A."/>
            <person name="Guerrero F.D."/>
            <person name="Moolhuijzen P."/>
            <person name="Goolsby J.A."/>
            <person name="Tidwell J."/>
            <person name="Bellgard S.E."/>
            <person name="Bellgard M.I."/>
        </authorList>
    </citation>
    <scope>NUCLEOTIDE SEQUENCE</scope>
    <source>
        <tissue evidence="1">Shoot tissue taken approximately 20 cm above the soil surface</tissue>
    </source>
</reference>
<sequence>MKDISLSSLVDQERWHGFWPPSFSHAQIIYKDASCLRYNSVDPIGLVCGSWACNRPSVMIPAICWTQILMLGEIWN</sequence>
<proteinExistence type="predicted"/>
<protein>
    <submittedName>
        <fullName evidence="1">Uncharacterized protein</fullName>
    </submittedName>
</protein>
<organism evidence="1">
    <name type="scientific">Arundo donax</name>
    <name type="common">Giant reed</name>
    <name type="synonym">Donax arundinaceus</name>
    <dbReference type="NCBI Taxonomy" id="35708"/>
    <lineage>
        <taxon>Eukaryota</taxon>
        <taxon>Viridiplantae</taxon>
        <taxon>Streptophyta</taxon>
        <taxon>Embryophyta</taxon>
        <taxon>Tracheophyta</taxon>
        <taxon>Spermatophyta</taxon>
        <taxon>Magnoliopsida</taxon>
        <taxon>Liliopsida</taxon>
        <taxon>Poales</taxon>
        <taxon>Poaceae</taxon>
        <taxon>PACMAD clade</taxon>
        <taxon>Arundinoideae</taxon>
        <taxon>Arundineae</taxon>
        <taxon>Arundo</taxon>
    </lineage>
</organism>
<dbReference type="AlphaFoldDB" id="A0A0A9FN84"/>
<dbReference type="EMBL" id="GBRH01186150">
    <property type="protein sequence ID" value="JAE11746.1"/>
    <property type="molecule type" value="Transcribed_RNA"/>
</dbReference>
<evidence type="ECO:0000313" key="1">
    <source>
        <dbReference type="EMBL" id="JAE11746.1"/>
    </source>
</evidence>